<protein>
    <recommendedName>
        <fullName evidence="3">Immunity protein 22 of polymorphic toxin system</fullName>
    </recommendedName>
</protein>
<name>A0AAX1QGB0_9BACI</name>
<dbReference type="InterPro" id="IPR025560">
    <property type="entry name" value="Imm22"/>
</dbReference>
<evidence type="ECO:0000313" key="1">
    <source>
        <dbReference type="EMBL" id="RAS82277.1"/>
    </source>
</evidence>
<evidence type="ECO:0008006" key="3">
    <source>
        <dbReference type="Google" id="ProtNLM"/>
    </source>
</evidence>
<accession>A0AAX1QGB0</accession>
<proteinExistence type="predicted"/>
<gene>
    <name evidence="1" type="ORF">A3864_01855</name>
</gene>
<sequence length="131" mass="15548">MESLGVMSLWLGHFATKKELEEYIEVEFNEEGDRIRSLFMRDFKMGFSDYDEYLLEKTFKEEATSSLKRLLQNIAYEEQILSQFVSRYGIELQESFNAVIAIYDTQYDEEKDEVSLQGRRLVYMGSVVYEE</sequence>
<dbReference type="EMBL" id="LVYK01000001">
    <property type="protein sequence ID" value="RAS82277.1"/>
    <property type="molecule type" value="Genomic_DNA"/>
</dbReference>
<dbReference type="RefSeq" id="WP_113765197.1">
    <property type="nucleotide sequence ID" value="NZ_LVYK01000001.1"/>
</dbReference>
<reference evidence="1 2" key="1">
    <citation type="submission" date="2016-03" db="EMBL/GenBank/DDBJ databases">
        <title>Comparison of Bacillus endophyticus and B. anthracis characteristics using whole genome sequence analysis and microbiological techniques.</title>
        <authorList>
            <person name="Lekota K.E."/>
            <person name="Mafofo J."/>
            <person name="Rees J."/>
            <person name="Muchadeyi F.C."/>
            <person name="Madoroba E."/>
            <person name="Van Heerden H."/>
        </authorList>
    </citation>
    <scope>NUCLEOTIDE SEQUENCE [LARGE SCALE GENOMIC DNA]</scope>
    <source>
        <strain evidence="1 2">3631_10C</strain>
    </source>
</reference>
<organism evidence="1 2">
    <name type="scientific">Priestia endophytica</name>
    <dbReference type="NCBI Taxonomy" id="135735"/>
    <lineage>
        <taxon>Bacteria</taxon>
        <taxon>Bacillati</taxon>
        <taxon>Bacillota</taxon>
        <taxon>Bacilli</taxon>
        <taxon>Bacillales</taxon>
        <taxon>Bacillaceae</taxon>
        <taxon>Priestia</taxon>
    </lineage>
</organism>
<dbReference type="Pfam" id="PF14112">
    <property type="entry name" value="DUF4284"/>
    <property type="match status" value="1"/>
</dbReference>
<dbReference type="AlphaFoldDB" id="A0AAX1QGB0"/>
<dbReference type="Proteomes" id="UP000250174">
    <property type="component" value="Unassembled WGS sequence"/>
</dbReference>
<comment type="caution">
    <text evidence="1">The sequence shown here is derived from an EMBL/GenBank/DDBJ whole genome shotgun (WGS) entry which is preliminary data.</text>
</comment>
<evidence type="ECO:0000313" key="2">
    <source>
        <dbReference type="Proteomes" id="UP000250174"/>
    </source>
</evidence>